<proteinExistence type="inferred from homology"/>
<dbReference type="GO" id="GO:0005634">
    <property type="term" value="C:nucleus"/>
    <property type="evidence" value="ECO:0007669"/>
    <property type="project" value="UniProtKB-SubCell"/>
</dbReference>
<dbReference type="PANTHER" id="PTHR13026">
    <property type="entry name" value="NNP-1 PROTEIN NOVEL NUCLEAR PROTEIN 1 NOP52"/>
    <property type="match status" value="1"/>
</dbReference>
<dbReference type="InterPro" id="IPR010301">
    <property type="entry name" value="RRP1"/>
</dbReference>
<accession>A0A0D6ENP1</accession>
<dbReference type="PANTHER" id="PTHR13026:SF0">
    <property type="entry name" value="RIBOSOMAL RNA PROCESSING 1B"/>
    <property type="match status" value="1"/>
</dbReference>
<dbReference type="GO" id="GO:0030688">
    <property type="term" value="C:preribosome, small subunit precursor"/>
    <property type="evidence" value="ECO:0007669"/>
    <property type="project" value="InterPro"/>
</dbReference>
<evidence type="ECO:0000256" key="1">
    <source>
        <dbReference type="ARBA" id="ARBA00004123"/>
    </source>
</evidence>
<gene>
    <name evidence="6" type="primary">SPOSA6832_03116</name>
</gene>
<comment type="subcellular location">
    <subcellularLocation>
        <location evidence="1">Nucleus</location>
    </subcellularLocation>
</comment>
<evidence type="ECO:0000256" key="5">
    <source>
        <dbReference type="SAM" id="MobiDB-lite"/>
    </source>
</evidence>
<dbReference type="Proteomes" id="UP000243876">
    <property type="component" value="Unassembled WGS sequence"/>
</dbReference>
<organism evidence="6 7">
    <name type="scientific">Sporidiobolus salmonicolor</name>
    <name type="common">Yeast-like fungus</name>
    <name type="synonym">Sporobolomyces salmonicolor</name>
    <dbReference type="NCBI Taxonomy" id="5005"/>
    <lineage>
        <taxon>Eukaryota</taxon>
        <taxon>Fungi</taxon>
        <taxon>Dikarya</taxon>
        <taxon>Basidiomycota</taxon>
        <taxon>Pucciniomycotina</taxon>
        <taxon>Microbotryomycetes</taxon>
        <taxon>Sporidiobolales</taxon>
        <taxon>Sporidiobolaceae</taxon>
        <taxon>Sporobolomyces</taxon>
    </lineage>
</organism>
<sequence>MSAFTDEPIASTSTAPPPSKKLRKNSGASKPSASTPPLGKFLASSEKDVRDKAVASLSRFLSAGRISSVKPTDGGDEPKEELPVGDLDWDKEWTVDSRLAPLEMAKLWKGIFYCFWMSDKPLVQQALAQALADLTLDVRPKSKTNNGRVERFRAAMCYLRGFWEAVVREWGGLDRLRLDKFYMLIRRFVHVALKLLQREEWDERAIAEYSELLTGPGGPLHVTDSKIPHSLAYHLADIFLDELERLCTATVSSESDTPSRTVPLNLLLTPFYTTLAAAPSLTLFTRFTDNVFSPLLDAALPPKPEPKAKRRKGASAPSRPEYPGIMQLALEGQGAEKGQEGEEIGKKVLKRLFVEGGKAETGDVNRRRIYQIVADRDVDLD</sequence>
<dbReference type="GO" id="GO:0006364">
    <property type="term" value="P:rRNA processing"/>
    <property type="evidence" value="ECO:0007669"/>
    <property type="project" value="UniProtKB-KW"/>
</dbReference>
<dbReference type="OrthoDB" id="2019504at2759"/>
<feature type="compositionally biased region" description="Polar residues" evidence="5">
    <location>
        <begin position="26"/>
        <end position="35"/>
    </location>
</feature>
<dbReference type="EMBL" id="CENE01000014">
    <property type="protein sequence ID" value="CEQ41393.1"/>
    <property type="molecule type" value="Genomic_DNA"/>
</dbReference>
<keyword evidence="4" id="KW-0539">Nucleus</keyword>
<evidence type="ECO:0000256" key="2">
    <source>
        <dbReference type="ARBA" id="ARBA00006374"/>
    </source>
</evidence>
<protein>
    <submittedName>
        <fullName evidence="6">SPOSA6832_03116-mRNA-1:cds</fullName>
    </submittedName>
</protein>
<feature type="region of interest" description="Disordered" evidence="5">
    <location>
        <begin position="1"/>
        <end position="47"/>
    </location>
</feature>
<keyword evidence="7" id="KW-1185">Reference proteome</keyword>
<reference evidence="7" key="1">
    <citation type="submission" date="2015-02" db="EMBL/GenBank/DDBJ databases">
        <authorList>
            <person name="Gon?alves P."/>
        </authorList>
    </citation>
    <scope>NUCLEOTIDE SEQUENCE [LARGE SCALE GENOMIC DNA]</scope>
</reference>
<name>A0A0D6ENP1_SPOSA</name>
<keyword evidence="3" id="KW-0698">rRNA processing</keyword>
<dbReference type="Pfam" id="PF05997">
    <property type="entry name" value="Nop52"/>
    <property type="match status" value="1"/>
</dbReference>
<evidence type="ECO:0000256" key="3">
    <source>
        <dbReference type="ARBA" id="ARBA00022552"/>
    </source>
</evidence>
<evidence type="ECO:0000313" key="6">
    <source>
        <dbReference type="EMBL" id="CEQ41393.1"/>
    </source>
</evidence>
<comment type="similarity">
    <text evidence="2">Belongs to the RRP1 family.</text>
</comment>
<dbReference type="AlphaFoldDB" id="A0A0D6ENP1"/>
<feature type="region of interest" description="Disordered" evidence="5">
    <location>
        <begin position="299"/>
        <end position="322"/>
    </location>
</feature>
<evidence type="ECO:0000256" key="4">
    <source>
        <dbReference type="ARBA" id="ARBA00023242"/>
    </source>
</evidence>
<evidence type="ECO:0000313" key="7">
    <source>
        <dbReference type="Proteomes" id="UP000243876"/>
    </source>
</evidence>